<evidence type="ECO:0000313" key="1">
    <source>
        <dbReference type="EMBL" id="DBA54645.1"/>
    </source>
</evidence>
<organism evidence="1">
    <name type="scientific">Geoglobus ahangari pleomorphic virus 1</name>
    <dbReference type="NCBI Taxonomy" id="3115752"/>
    <lineage>
        <taxon>Viruses</taxon>
        <taxon>Monodnaviria</taxon>
        <taxon>Trapavirae</taxon>
        <taxon>Calorviricota</taxon>
        <taxon>Caminiviricetes</taxon>
        <taxon>Ageovirales</taxon>
        <taxon>Thalassapleoviridae</taxon>
        <taxon>Geogavirus</taxon>
        <taxon>Geogavirus guaymasense</taxon>
    </lineage>
</organism>
<gene>
    <name evidence="1" type="ORF">GahPV1_gp08</name>
</gene>
<accession>A0AAT9JAK1</accession>
<reference evidence="1" key="1">
    <citation type="journal article" date="2024" name="ISME J.">
        <title>Pleomorphic viruses establish stable relationship with marine hyperthermophilic archaea.</title>
        <authorList>
            <person name="Baquero D.P."/>
            <person name="Bignon E.A."/>
            <person name="Krupovic M."/>
        </authorList>
    </citation>
    <scope>NUCLEOTIDE SEQUENCE</scope>
</reference>
<protein>
    <submittedName>
        <fullName evidence="1">Uncharacterized protein</fullName>
    </submittedName>
</protein>
<sequence>MLTLDDFIEAGACPCGGGLERTRTGWRCTRCGWEIIEAGGDA</sequence>
<name>A0AAT9JAK1_9VIRU</name>
<proteinExistence type="predicted"/>
<dbReference type="EMBL" id="BK065157">
    <property type="protein sequence ID" value="DBA54645.1"/>
    <property type="molecule type" value="Genomic_DNA"/>
</dbReference>